<evidence type="ECO:0000313" key="11">
    <source>
        <dbReference type="Proteomes" id="UP000268857"/>
    </source>
</evidence>
<dbReference type="SUPFAM" id="SSF56112">
    <property type="entry name" value="Protein kinase-like (PK-like)"/>
    <property type="match status" value="1"/>
</dbReference>
<dbReference type="AlphaFoldDB" id="A0A433MXA4"/>
<dbReference type="SMART" id="SM00220">
    <property type="entry name" value="S_TKc"/>
    <property type="match status" value="1"/>
</dbReference>
<dbReference type="Gene3D" id="1.10.510.10">
    <property type="entry name" value="Transferase(Phosphotransferase) domain 1"/>
    <property type="match status" value="1"/>
</dbReference>
<reference evidence="10 11" key="1">
    <citation type="journal article" date="2019" name="Genome Biol. Evol.">
        <title>Day and night: Metabolic profiles and evolutionary relationships of six axenic non-marine cyanobacteria.</title>
        <authorList>
            <person name="Will S.E."/>
            <person name="Henke P."/>
            <person name="Boedeker C."/>
            <person name="Huang S."/>
            <person name="Brinkmann H."/>
            <person name="Rohde M."/>
            <person name="Jarek M."/>
            <person name="Friedl T."/>
            <person name="Seufert S."/>
            <person name="Schumacher M."/>
            <person name="Overmann J."/>
            <person name="Neumann-Schaal M."/>
            <person name="Petersen J."/>
        </authorList>
    </citation>
    <scope>NUCLEOTIDE SEQUENCE [LARGE SCALE GENOMIC DNA]</scope>
    <source>
        <strain evidence="10 11">PCC 6912</strain>
    </source>
</reference>
<dbReference type="InterPro" id="IPR000719">
    <property type="entry name" value="Prot_kinase_dom"/>
</dbReference>
<evidence type="ECO:0000256" key="3">
    <source>
        <dbReference type="ARBA" id="ARBA00022679"/>
    </source>
</evidence>
<proteinExistence type="predicted"/>
<dbReference type="STRING" id="211165.GCA_000317285_02284"/>
<dbReference type="RefSeq" id="WP_016878766.1">
    <property type="nucleotide sequence ID" value="NZ_AJLN01000066.1"/>
</dbReference>
<name>A0A433MXA4_CHLFR</name>
<dbReference type="EC" id="2.7.11.1" evidence="1"/>
<dbReference type="PANTHER" id="PTHR24363:SF0">
    <property type="entry name" value="SERINE_THREONINE KINASE LIKE DOMAIN CONTAINING 1"/>
    <property type="match status" value="1"/>
</dbReference>
<sequence>MSLCINPYCLQQQNSDDELFCLYCGSELLLQGRYRVINQLGGGGFGITYKVSEIRSNNLKVLKVLINTQQKAVELFKQEAEVLAKLNHPGIPKVEPDSYFVYFPRNSHQPIHCLVMEKIVGMDLQKWMENREMRPIHQTLAIQWLKELVTILNRVHSQNFFHRDIKPSNIMLRADGDLALIDFGTVRQVTGTYQAKIAAGQNITGIISTGYTPPEQINQNKESAVYVHNNGAGTIENCDLTGNALSFNIDTTSQVRRSGNKEDNPNS</sequence>
<evidence type="ECO:0000256" key="4">
    <source>
        <dbReference type="ARBA" id="ARBA00022741"/>
    </source>
</evidence>
<protein>
    <recommendedName>
        <fullName evidence="1">non-specific serine/threonine protein kinase</fullName>
        <ecNumber evidence="1">2.7.11.1</ecNumber>
    </recommendedName>
</protein>
<evidence type="ECO:0000256" key="7">
    <source>
        <dbReference type="ARBA" id="ARBA00047899"/>
    </source>
</evidence>
<accession>A0A433MXA4</accession>
<organism evidence="10 11">
    <name type="scientific">Chlorogloeopsis fritschii PCC 6912</name>
    <dbReference type="NCBI Taxonomy" id="211165"/>
    <lineage>
        <taxon>Bacteria</taxon>
        <taxon>Bacillati</taxon>
        <taxon>Cyanobacteriota</taxon>
        <taxon>Cyanophyceae</taxon>
        <taxon>Nostocales</taxon>
        <taxon>Chlorogloeopsidaceae</taxon>
        <taxon>Chlorogloeopsis</taxon>
    </lineage>
</organism>
<evidence type="ECO:0000256" key="5">
    <source>
        <dbReference type="ARBA" id="ARBA00022777"/>
    </source>
</evidence>
<keyword evidence="11" id="KW-1185">Reference proteome</keyword>
<evidence type="ECO:0000259" key="9">
    <source>
        <dbReference type="PROSITE" id="PS50011"/>
    </source>
</evidence>
<feature type="domain" description="Protein kinase" evidence="9">
    <location>
        <begin position="34"/>
        <end position="267"/>
    </location>
</feature>
<evidence type="ECO:0000256" key="8">
    <source>
        <dbReference type="ARBA" id="ARBA00048679"/>
    </source>
</evidence>
<keyword evidence="3" id="KW-0808">Transferase</keyword>
<dbReference type="GO" id="GO:0005524">
    <property type="term" value="F:ATP binding"/>
    <property type="evidence" value="ECO:0007669"/>
    <property type="project" value="UniProtKB-KW"/>
</dbReference>
<comment type="catalytic activity">
    <reaction evidence="8">
        <text>L-seryl-[protein] + ATP = O-phospho-L-seryl-[protein] + ADP + H(+)</text>
        <dbReference type="Rhea" id="RHEA:17989"/>
        <dbReference type="Rhea" id="RHEA-COMP:9863"/>
        <dbReference type="Rhea" id="RHEA-COMP:11604"/>
        <dbReference type="ChEBI" id="CHEBI:15378"/>
        <dbReference type="ChEBI" id="CHEBI:29999"/>
        <dbReference type="ChEBI" id="CHEBI:30616"/>
        <dbReference type="ChEBI" id="CHEBI:83421"/>
        <dbReference type="ChEBI" id="CHEBI:456216"/>
        <dbReference type="EC" id="2.7.11.1"/>
    </reaction>
</comment>
<dbReference type="GO" id="GO:0004674">
    <property type="term" value="F:protein serine/threonine kinase activity"/>
    <property type="evidence" value="ECO:0007669"/>
    <property type="project" value="UniProtKB-KW"/>
</dbReference>
<dbReference type="InterPro" id="IPR008271">
    <property type="entry name" value="Ser/Thr_kinase_AS"/>
</dbReference>
<evidence type="ECO:0000256" key="1">
    <source>
        <dbReference type="ARBA" id="ARBA00012513"/>
    </source>
</evidence>
<dbReference type="PROSITE" id="PS00108">
    <property type="entry name" value="PROTEIN_KINASE_ST"/>
    <property type="match status" value="1"/>
</dbReference>
<dbReference type="NCBIfam" id="NF045510">
    <property type="entry name" value="4Cys_prefix_kin"/>
    <property type="match status" value="1"/>
</dbReference>
<dbReference type="InterPro" id="IPR011009">
    <property type="entry name" value="Kinase-like_dom_sf"/>
</dbReference>
<gene>
    <name evidence="10" type="ORF">PCC6912_61250</name>
</gene>
<dbReference type="PROSITE" id="PS50011">
    <property type="entry name" value="PROTEIN_KINASE_DOM"/>
    <property type="match status" value="1"/>
</dbReference>
<comment type="caution">
    <text evidence="10">The sequence shown here is derived from an EMBL/GenBank/DDBJ whole genome shotgun (WGS) entry which is preliminary data.</text>
</comment>
<evidence type="ECO:0000256" key="6">
    <source>
        <dbReference type="ARBA" id="ARBA00022840"/>
    </source>
</evidence>
<dbReference type="Proteomes" id="UP000268857">
    <property type="component" value="Unassembled WGS sequence"/>
</dbReference>
<keyword evidence="2" id="KW-0723">Serine/threonine-protein kinase</keyword>
<keyword evidence="5" id="KW-0418">Kinase</keyword>
<evidence type="ECO:0000256" key="2">
    <source>
        <dbReference type="ARBA" id="ARBA00022527"/>
    </source>
</evidence>
<dbReference type="OrthoDB" id="502056at2"/>
<keyword evidence="4" id="KW-0547">Nucleotide-binding</keyword>
<dbReference type="Pfam" id="PF00069">
    <property type="entry name" value="Pkinase"/>
    <property type="match status" value="1"/>
</dbReference>
<evidence type="ECO:0000313" key="10">
    <source>
        <dbReference type="EMBL" id="RUR72750.1"/>
    </source>
</evidence>
<comment type="catalytic activity">
    <reaction evidence="7">
        <text>L-threonyl-[protein] + ATP = O-phospho-L-threonyl-[protein] + ADP + H(+)</text>
        <dbReference type="Rhea" id="RHEA:46608"/>
        <dbReference type="Rhea" id="RHEA-COMP:11060"/>
        <dbReference type="Rhea" id="RHEA-COMP:11605"/>
        <dbReference type="ChEBI" id="CHEBI:15378"/>
        <dbReference type="ChEBI" id="CHEBI:30013"/>
        <dbReference type="ChEBI" id="CHEBI:30616"/>
        <dbReference type="ChEBI" id="CHEBI:61977"/>
        <dbReference type="ChEBI" id="CHEBI:456216"/>
        <dbReference type="EC" id="2.7.11.1"/>
    </reaction>
</comment>
<dbReference type="PANTHER" id="PTHR24363">
    <property type="entry name" value="SERINE/THREONINE PROTEIN KINASE"/>
    <property type="match status" value="1"/>
</dbReference>
<keyword evidence="6" id="KW-0067">ATP-binding</keyword>
<dbReference type="EMBL" id="RSCJ01000043">
    <property type="protein sequence ID" value="RUR72750.1"/>
    <property type="molecule type" value="Genomic_DNA"/>
</dbReference>